<proteinExistence type="predicted"/>
<protein>
    <submittedName>
        <fullName evidence="2">Uncharacterized protein</fullName>
    </submittedName>
</protein>
<gene>
    <name evidence="2" type="ORF">MFU01_23900</name>
</gene>
<comment type="caution">
    <text evidence="2">The sequence shown here is derived from an EMBL/GenBank/DDBJ whole genome shotgun (WGS) entry which is preliminary data.</text>
</comment>
<accession>A0A511T190</accession>
<organism evidence="2 3">
    <name type="scientific">Myxococcus fulvus</name>
    <dbReference type="NCBI Taxonomy" id="33"/>
    <lineage>
        <taxon>Bacteria</taxon>
        <taxon>Pseudomonadati</taxon>
        <taxon>Myxococcota</taxon>
        <taxon>Myxococcia</taxon>
        <taxon>Myxococcales</taxon>
        <taxon>Cystobacterineae</taxon>
        <taxon>Myxococcaceae</taxon>
        <taxon>Myxococcus</taxon>
    </lineage>
</organism>
<reference evidence="2 3" key="1">
    <citation type="submission" date="2019-07" db="EMBL/GenBank/DDBJ databases">
        <title>Whole genome shotgun sequence of Myxococcus fulvus NBRC 100333.</title>
        <authorList>
            <person name="Hosoyama A."/>
            <person name="Uohara A."/>
            <person name="Ohji S."/>
            <person name="Ichikawa N."/>
        </authorList>
    </citation>
    <scope>NUCLEOTIDE SEQUENCE [LARGE SCALE GENOMIC DNA]</scope>
    <source>
        <strain evidence="2 3">NBRC 100333</strain>
    </source>
</reference>
<evidence type="ECO:0000313" key="3">
    <source>
        <dbReference type="Proteomes" id="UP000321514"/>
    </source>
</evidence>
<dbReference type="EMBL" id="BJXR01000023">
    <property type="protein sequence ID" value="GEN07353.1"/>
    <property type="molecule type" value="Genomic_DNA"/>
</dbReference>
<feature type="region of interest" description="Disordered" evidence="1">
    <location>
        <begin position="1"/>
        <end position="49"/>
    </location>
</feature>
<evidence type="ECO:0000256" key="1">
    <source>
        <dbReference type="SAM" id="MobiDB-lite"/>
    </source>
</evidence>
<sequence length="49" mass="4854">MVVVHVPVDDAATEHAEGEEGGEQTQCHGVEGESGGPVVLDPGGVEAAT</sequence>
<name>A0A511T190_MYXFU</name>
<evidence type="ECO:0000313" key="2">
    <source>
        <dbReference type="EMBL" id="GEN07353.1"/>
    </source>
</evidence>
<dbReference type="AlphaFoldDB" id="A0A511T190"/>
<dbReference type="Proteomes" id="UP000321514">
    <property type="component" value="Unassembled WGS sequence"/>
</dbReference>